<evidence type="ECO:0000259" key="10">
    <source>
        <dbReference type="PROSITE" id="PS50109"/>
    </source>
</evidence>
<dbReference type="CDD" id="cd00082">
    <property type="entry name" value="HisKA"/>
    <property type="match status" value="1"/>
</dbReference>
<evidence type="ECO:0000256" key="8">
    <source>
        <dbReference type="SAM" id="Coils"/>
    </source>
</evidence>
<feature type="transmembrane region" description="Helical" evidence="9">
    <location>
        <begin position="137"/>
        <end position="156"/>
    </location>
</feature>
<dbReference type="PRINTS" id="PR00344">
    <property type="entry name" value="BCTRLSENSOR"/>
</dbReference>
<keyword evidence="6" id="KW-0902">Two-component regulatory system</keyword>
<dbReference type="InterPro" id="IPR036097">
    <property type="entry name" value="HisK_dim/P_sf"/>
</dbReference>
<dbReference type="SUPFAM" id="SSF55874">
    <property type="entry name" value="ATPase domain of HSP90 chaperone/DNA topoisomerase II/histidine kinase"/>
    <property type="match status" value="1"/>
</dbReference>
<keyword evidence="9" id="KW-1133">Transmembrane helix</keyword>
<keyword evidence="3" id="KW-0597">Phosphoprotein</keyword>
<feature type="domain" description="Histidine kinase" evidence="10">
    <location>
        <begin position="315"/>
        <end position="536"/>
    </location>
</feature>
<evidence type="ECO:0000256" key="4">
    <source>
        <dbReference type="ARBA" id="ARBA00022679"/>
    </source>
</evidence>
<dbReference type="Proteomes" id="UP000177306">
    <property type="component" value="Unassembled WGS sequence"/>
</dbReference>
<dbReference type="InterPro" id="IPR036890">
    <property type="entry name" value="HATPase_C_sf"/>
</dbReference>
<dbReference type="Gene3D" id="1.10.287.130">
    <property type="match status" value="1"/>
</dbReference>
<feature type="transmembrane region" description="Helical" evidence="9">
    <location>
        <begin position="257"/>
        <end position="275"/>
    </location>
</feature>
<dbReference type="InterPro" id="IPR005467">
    <property type="entry name" value="His_kinase_dom"/>
</dbReference>
<dbReference type="SUPFAM" id="SSF47384">
    <property type="entry name" value="Homodimeric domain of signal transducing histidine kinase"/>
    <property type="match status" value="1"/>
</dbReference>
<dbReference type="InterPro" id="IPR003661">
    <property type="entry name" value="HisK_dim/P_dom"/>
</dbReference>
<dbReference type="PROSITE" id="PS50109">
    <property type="entry name" value="HIS_KIN"/>
    <property type="match status" value="1"/>
</dbReference>
<accession>A0A1F6EGU7</accession>
<feature type="transmembrane region" description="Helical" evidence="9">
    <location>
        <begin position="228"/>
        <end position="251"/>
    </location>
</feature>
<evidence type="ECO:0000256" key="1">
    <source>
        <dbReference type="ARBA" id="ARBA00000085"/>
    </source>
</evidence>
<dbReference type="SMART" id="SM00388">
    <property type="entry name" value="HisKA"/>
    <property type="match status" value="1"/>
</dbReference>
<keyword evidence="9" id="KW-0812">Transmembrane</keyword>
<evidence type="ECO:0000256" key="2">
    <source>
        <dbReference type="ARBA" id="ARBA00012438"/>
    </source>
</evidence>
<dbReference type="InterPro" id="IPR050736">
    <property type="entry name" value="Sensor_HK_Regulatory"/>
</dbReference>
<comment type="caution">
    <text evidence="11">The sequence shown here is derived from an EMBL/GenBank/DDBJ whole genome shotgun (WGS) entry which is preliminary data.</text>
</comment>
<feature type="transmembrane region" description="Helical" evidence="9">
    <location>
        <begin position="98"/>
        <end position="117"/>
    </location>
</feature>
<dbReference type="PANTHER" id="PTHR43711">
    <property type="entry name" value="TWO-COMPONENT HISTIDINE KINASE"/>
    <property type="match status" value="1"/>
</dbReference>
<evidence type="ECO:0000256" key="7">
    <source>
        <dbReference type="ARBA" id="ARBA00023136"/>
    </source>
</evidence>
<keyword evidence="4" id="KW-0808">Transferase</keyword>
<dbReference type="EC" id="2.7.13.3" evidence="2"/>
<evidence type="ECO:0000256" key="5">
    <source>
        <dbReference type="ARBA" id="ARBA00022777"/>
    </source>
</evidence>
<dbReference type="FunFam" id="1.10.287.130:FF:000001">
    <property type="entry name" value="Two-component sensor histidine kinase"/>
    <property type="match status" value="1"/>
</dbReference>
<comment type="catalytic activity">
    <reaction evidence="1">
        <text>ATP + protein L-histidine = ADP + protein N-phospho-L-histidine.</text>
        <dbReference type="EC" id="2.7.13.3"/>
    </reaction>
</comment>
<dbReference type="EMBL" id="MFLY01000026">
    <property type="protein sequence ID" value="OGG72873.1"/>
    <property type="molecule type" value="Genomic_DNA"/>
</dbReference>
<evidence type="ECO:0000256" key="3">
    <source>
        <dbReference type="ARBA" id="ARBA00022553"/>
    </source>
</evidence>
<dbReference type="InterPro" id="IPR003594">
    <property type="entry name" value="HATPase_dom"/>
</dbReference>
<feature type="transmembrane region" description="Helical" evidence="9">
    <location>
        <begin position="203"/>
        <end position="221"/>
    </location>
</feature>
<dbReference type="FunFam" id="3.30.565.10:FF:000006">
    <property type="entry name" value="Sensor histidine kinase WalK"/>
    <property type="match status" value="1"/>
</dbReference>
<proteinExistence type="predicted"/>
<feature type="coiled-coil region" evidence="8">
    <location>
        <begin position="281"/>
        <end position="315"/>
    </location>
</feature>
<protein>
    <recommendedName>
        <fullName evidence="2">histidine kinase</fullName>
        <ecNumber evidence="2">2.7.13.3</ecNumber>
    </recommendedName>
</protein>
<keyword evidence="8" id="KW-0175">Coiled coil</keyword>
<name>A0A1F6EGU7_9BACT</name>
<dbReference type="PANTHER" id="PTHR43711:SF31">
    <property type="entry name" value="HISTIDINE KINASE"/>
    <property type="match status" value="1"/>
</dbReference>
<dbReference type="Gene3D" id="3.30.565.10">
    <property type="entry name" value="Histidine kinase-like ATPase, C-terminal domain"/>
    <property type="match status" value="1"/>
</dbReference>
<reference evidence="11 12" key="1">
    <citation type="journal article" date="2016" name="Nat. Commun.">
        <title>Thousands of microbial genomes shed light on interconnected biogeochemical processes in an aquifer system.</title>
        <authorList>
            <person name="Anantharaman K."/>
            <person name="Brown C.T."/>
            <person name="Hug L.A."/>
            <person name="Sharon I."/>
            <person name="Castelle C.J."/>
            <person name="Probst A.J."/>
            <person name="Thomas B.C."/>
            <person name="Singh A."/>
            <person name="Wilkins M.J."/>
            <person name="Karaoz U."/>
            <person name="Brodie E.L."/>
            <person name="Williams K.H."/>
            <person name="Hubbard S.S."/>
            <person name="Banfield J.F."/>
        </authorList>
    </citation>
    <scope>NUCLEOTIDE SEQUENCE [LARGE SCALE GENOMIC DNA]</scope>
</reference>
<dbReference type="Pfam" id="PF02518">
    <property type="entry name" value="HATPase_c"/>
    <property type="match status" value="1"/>
</dbReference>
<gene>
    <name evidence="11" type="ORF">A3A38_04950</name>
</gene>
<evidence type="ECO:0000256" key="6">
    <source>
        <dbReference type="ARBA" id="ARBA00023012"/>
    </source>
</evidence>
<feature type="transmembrane region" description="Helical" evidence="9">
    <location>
        <begin position="35"/>
        <end position="55"/>
    </location>
</feature>
<keyword evidence="5" id="KW-0418">Kinase</keyword>
<dbReference type="Pfam" id="PF00512">
    <property type="entry name" value="HisKA"/>
    <property type="match status" value="1"/>
</dbReference>
<dbReference type="GO" id="GO:0000155">
    <property type="term" value="F:phosphorelay sensor kinase activity"/>
    <property type="evidence" value="ECO:0007669"/>
    <property type="project" value="InterPro"/>
</dbReference>
<evidence type="ECO:0000313" key="12">
    <source>
        <dbReference type="Proteomes" id="UP000177306"/>
    </source>
</evidence>
<sequence length="537" mass="60718">MPIQELILLVIVMMNVVLGWLIFWNNHRTPMTRWFAAFAWSLAFWALTLIGFRAVPDLDIAAVFLRMAYISAICIAASLSLFMHYFPEAQPFGIVRKLFFTLSALAVGIFLMLPGTLITDVRIENGVRAGTQTISGYNIFTAYFVFYYFGALYLLYKRWRTAVAETRTHISYIIWSVLFLGLFGVFFNLILPSPWIHEWRFTWVGPIFSTIVVFSVAYAIAKYRLMDVRILAAELLTITIVFLLFTQIFFGESARELLTHSTFFVLAAFFGWFLIRSIRREAKQREELARLTIELERANAELKKIDQRKSEFLSLASHQLRTPLTAIKGYASMLLEGSFGAVSETLQKPLDTIFKSSDRLVRIIEDFLTISRIEQNRLVYTFATADLRKIVSELAEDFKQAAEARNLAFSFAVTDEGDYRAQIDEGKIVQVISNVIDNALKYTPKGSVAVTLGMTDGKTARVCVKDTGVGMDEETKKIIFEKFTRAKDANAVSTTGTGLGLYVAHELITAHKGRIWVESGGKGKGSTFCIELPLMSM</sequence>
<evidence type="ECO:0000256" key="9">
    <source>
        <dbReference type="SAM" id="Phobius"/>
    </source>
</evidence>
<feature type="transmembrane region" description="Helical" evidence="9">
    <location>
        <begin position="6"/>
        <end position="23"/>
    </location>
</feature>
<dbReference type="InterPro" id="IPR004358">
    <property type="entry name" value="Sig_transdc_His_kin-like_C"/>
</dbReference>
<keyword evidence="7 9" id="KW-0472">Membrane</keyword>
<dbReference type="SMART" id="SM00387">
    <property type="entry name" value="HATPase_c"/>
    <property type="match status" value="1"/>
</dbReference>
<feature type="transmembrane region" description="Helical" evidence="9">
    <location>
        <begin position="67"/>
        <end position="86"/>
    </location>
</feature>
<dbReference type="AlphaFoldDB" id="A0A1F6EGU7"/>
<evidence type="ECO:0000313" key="11">
    <source>
        <dbReference type="EMBL" id="OGG72873.1"/>
    </source>
</evidence>
<organism evidence="11 12">
    <name type="scientific">Candidatus Kaiserbacteria bacterium RIFCSPLOWO2_01_FULL_53_17</name>
    <dbReference type="NCBI Taxonomy" id="1798511"/>
    <lineage>
        <taxon>Bacteria</taxon>
        <taxon>Candidatus Kaiseribacteriota</taxon>
    </lineage>
</organism>
<feature type="transmembrane region" description="Helical" evidence="9">
    <location>
        <begin position="168"/>
        <end position="191"/>
    </location>
</feature>